<sequence length="43" mass="4254">MIACAADSRGQRSRILGGPETTTGGATSSILAAEMAVEATTSL</sequence>
<organism evidence="2">
    <name type="scientific">Arundo donax</name>
    <name type="common">Giant reed</name>
    <name type="synonym">Donax arundinaceus</name>
    <dbReference type="NCBI Taxonomy" id="35708"/>
    <lineage>
        <taxon>Eukaryota</taxon>
        <taxon>Viridiplantae</taxon>
        <taxon>Streptophyta</taxon>
        <taxon>Embryophyta</taxon>
        <taxon>Tracheophyta</taxon>
        <taxon>Spermatophyta</taxon>
        <taxon>Magnoliopsida</taxon>
        <taxon>Liliopsida</taxon>
        <taxon>Poales</taxon>
        <taxon>Poaceae</taxon>
        <taxon>PACMAD clade</taxon>
        <taxon>Arundinoideae</taxon>
        <taxon>Arundineae</taxon>
        <taxon>Arundo</taxon>
    </lineage>
</organism>
<dbReference type="EMBL" id="GBRH01244531">
    <property type="protein sequence ID" value="JAD53364.1"/>
    <property type="molecule type" value="Transcribed_RNA"/>
</dbReference>
<evidence type="ECO:0000313" key="2">
    <source>
        <dbReference type="EMBL" id="JAD53364.1"/>
    </source>
</evidence>
<feature type="region of interest" description="Disordered" evidence="1">
    <location>
        <begin position="1"/>
        <end position="26"/>
    </location>
</feature>
<dbReference type="AlphaFoldDB" id="A0A0A9ANQ4"/>
<proteinExistence type="predicted"/>
<reference evidence="2" key="2">
    <citation type="journal article" date="2015" name="Data Brief">
        <title>Shoot transcriptome of the giant reed, Arundo donax.</title>
        <authorList>
            <person name="Barrero R.A."/>
            <person name="Guerrero F.D."/>
            <person name="Moolhuijzen P."/>
            <person name="Goolsby J.A."/>
            <person name="Tidwell J."/>
            <person name="Bellgard S.E."/>
            <person name="Bellgard M.I."/>
        </authorList>
    </citation>
    <scope>NUCLEOTIDE SEQUENCE</scope>
    <source>
        <tissue evidence="2">Shoot tissue taken approximately 20 cm above the soil surface</tissue>
    </source>
</reference>
<protein>
    <submittedName>
        <fullName evidence="2">Uncharacterized protein</fullName>
    </submittedName>
</protein>
<name>A0A0A9ANQ4_ARUDO</name>
<accession>A0A0A9ANQ4</accession>
<evidence type="ECO:0000256" key="1">
    <source>
        <dbReference type="SAM" id="MobiDB-lite"/>
    </source>
</evidence>
<reference evidence="2" key="1">
    <citation type="submission" date="2014-09" db="EMBL/GenBank/DDBJ databases">
        <authorList>
            <person name="Magalhaes I.L.F."/>
            <person name="Oliveira U."/>
            <person name="Santos F.R."/>
            <person name="Vidigal T.H.D.A."/>
            <person name="Brescovit A.D."/>
            <person name="Santos A.J."/>
        </authorList>
    </citation>
    <scope>NUCLEOTIDE SEQUENCE</scope>
    <source>
        <tissue evidence="2">Shoot tissue taken approximately 20 cm above the soil surface</tissue>
    </source>
</reference>